<name>A0AA38PM39_9AGAR</name>
<feature type="compositionally biased region" description="Low complexity" evidence="1">
    <location>
        <begin position="1708"/>
        <end position="1730"/>
    </location>
</feature>
<feature type="compositionally biased region" description="Low complexity" evidence="1">
    <location>
        <begin position="1582"/>
        <end position="1592"/>
    </location>
</feature>
<dbReference type="Proteomes" id="UP001163846">
    <property type="component" value="Unassembled WGS sequence"/>
</dbReference>
<feature type="compositionally biased region" description="Low complexity" evidence="1">
    <location>
        <begin position="1394"/>
        <end position="1405"/>
    </location>
</feature>
<feature type="region of interest" description="Disordered" evidence="1">
    <location>
        <begin position="456"/>
        <end position="482"/>
    </location>
</feature>
<feature type="compositionally biased region" description="Polar residues" evidence="1">
    <location>
        <begin position="356"/>
        <end position="369"/>
    </location>
</feature>
<feature type="compositionally biased region" description="Low complexity" evidence="1">
    <location>
        <begin position="1885"/>
        <end position="1929"/>
    </location>
</feature>
<organism evidence="2 3">
    <name type="scientific">Lentinula raphanica</name>
    <dbReference type="NCBI Taxonomy" id="153919"/>
    <lineage>
        <taxon>Eukaryota</taxon>
        <taxon>Fungi</taxon>
        <taxon>Dikarya</taxon>
        <taxon>Basidiomycota</taxon>
        <taxon>Agaricomycotina</taxon>
        <taxon>Agaricomycetes</taxon>
        <taxon>Agaricomycetidae</taxon>
        <taxon>Agaricales</taxon>
        <taxon>Marasmiineae</taxon>
        <taxon>Omphalotaceae</taxon>
        <taxon>Lentinula</taxon>
    </lineage>
</organism>
<reference evidence="2" key="1">
    <citation type="submission" date="2022-08" db="EMBL/GenBank/DDBJ databases">
        <authorList>
            <consortium name="DOE Joint Genome Institute"/>
            <person name="Min B."/>
            <person name="Riley R."/>
            <person name="Sierra-Patev S."/>
            <person name="Naranjo-Ortiz M."/>
            <person name="Looney B."/>
            <person name="Konkel Z."/>
            <person name="Slot J.C."/>
            <person name="Sakamoto Y."/>
            <person name="Steenwyk J.L."/>
            <person name="Rokas A."/>
            <person name="Carro J."/>
            <person name="Camarero S."/>
            <person name="Ferreira P."/>
            <person name="Molpeceres G."/>
            <person name="Ruiz-Duenas F.J."/>
            <person name="Serrano A."/>
            <person name="Henrissat B."/>
            <person name="Drula E."/>
            <person name="Hughes K.W."/>
            <person name="Mata J.L."/>
            <person name="Ishikawa N.K."/>
            <person name="Vargas-Isla R."/>
            <person name="Ushijima S."/>
            <person name="Smith C.A."/>
            <person name="Ahrendt S."/>
            <person name="Andreopoulos W."/>
            <person name="He G."/>
            <person name="Labutti K."/>
            <person name="Lipzen A."/>
            <person name="Ng V."/>
            <person name="Sandor L."/>
            <person name="Barry K."/>
            <person name="Martinez A.T."/>
            <person name="Xiao Y."/>
            <person name="Gibbons J.G."/>
            <person name="Terashima K."/>
            <person name="Hibbett D.S."/>
            <person name="Grigoriev I.V."/>
        </authorList>
    </citation>
    <scope>NUCLEOTIDE SEQUENCE</scope>
    <source>
        <strain evidence="2">TFB9207</strain>
    </source>
</reference>
<feature type="region of interest" description="Disordered" evidence="1">
    <location>
        <begin position="1967"/>
        <end position="1987"/>
    </location>
</feature>
<keyword evidence="3" id="KW-1185">Reference proteome</keyword>
<feature type="region of interest" description="Disordered" evidence="1">
    <location>
        <begin position="1555"/>
        <end position="1592"/>
    </location>
</feature>
<feature type="compositionally biased region" description="Polar residues" evidence="1">
    <location>
        <begin position="1274"/>
        <end position="1283"/>
    </location>
</feature>
<feature type="region of interest" description="Disordered" evidence="1">
    <location>
        <begin position="1499"/>
        <end position="1543"/>
    </location>
</feature>
<feature type="compositionally biased region" description="Basic and acidic residues" evidence="1">
    <location>
        <begin position="309"/>
        <end position="319"/>
    </location>
</feature>
<feature type="region of interest" description="Disordered" evidence="1">
    <location>
        <begin position="286"/>
        <end position="399"/>
    </location>
</feature>
<evidence type="ECO:0000256" key="1">
    <source>
        <dbReference type="SAM" id="MobiDB-lite"/>
    </source>
</evidence>
<feature type="region of interest" description="Disordered" evidence="1">
    <location>
        <begin position="1361"/>
        <end position="1434"/>
    </location>
</feature>
<sequence>MSGTIKTFHPQGRLPLDPFDIAEVGASVCGADTEKGQSERKPNWVIQENDVQDLFDNQRLEKSKIILVLGEPTTKELAPLINSQLLSNSLFILATQRAPADLPLILPKPASQGPALLILRLQPLPHPIPQQLHSILSRAEILARKWRHNHQSIFFEPEEERGRSRFRRNSKPTTDRSPIKVLQLSEIGGVFGRDFDVREEVGFYPETVPGIPSPPPSSSTMRPKSFLRAQAFTSTSIPKRVREQRAFDAIINFVPAGFHEADQESGFMQSISSISSASRAFLVPPTLISSNSDGRGRSLSKGSHRRRSSSIDRIREWVKSRSRSRSRNERNSEKISATSRSCSVTEAIAIGRQRQGHGSKSQAQESPNATPEDIKGKGPARNAVTAKKTERGVLTSWSRNQLHQANHNAQTRDGLQNGSKNTATFKAYLVHVLPLSPPTPAPAALLQTSFSGRMSTFRSQGSSGSALSSGDMEIPPLGAAPDHSEELRDISVLHTVPPAQEPESAVSSKAASLNAMTHSRTGSLDSMVPFSRSSSLGSLPTFKAALSLGNEFKKTPPTLVLTERLDPHTRSSAEGTFSPHLVDENKIMPGQADTSLEQAKLSVYRRASKISPALEAAVENATRYSLHSSGRTLSSSKSSMEIQLQRRSTAVQVASAAAIAALEISLYKAHEFHTRGRTGISDDNETPINGLPLVSQGHAGEHVGKNDTIDPDTNSSEVIATSTLSTVIPEALMPHPHRQHSLVLRDSAFDPLDVGALFQLIDTDFDRVHTAPISLLPRPHARARTHSLDGPEAEPSRTTKSSASSVISVAVSPQTSPPLSIPPSDPNFYYKKNDLFQELEKIALSFSYGNVSASPTVPISTLPKGAAKPATIGGSGFSELKTDTGNARHVEPQVSLIQGDHAIGSYLLPQPLLDVNFRLGSSSTQKFTFVDLILHGLLDPTPESICLYRDASLLANKLNPSTDASGGGNVTLNELLALGALNGEEAGTAHRMPKAWIGGIADVDIENAIPETSQFHTYALDNSSVATERGGLAAPLGTGSNSPVEPLNTSIFSRPLLSAVSLHSQTVAVSLREQQLEGDFGAVAPDTTDLSEPEQHDLGKITDGSFREAVPESRRMHTTNAVSHTAYNNPTPLNRTATSPELSSIHRPSATKMTHYQIPPGAAPPINPHLPNEYSTFPRHSVMFPKSISVGLPSDVIEQATGTSVGSGSDRVIDITDDDFSESVHDEQLTEKSGSEADSINASTLSISSDPHLDGAVPLPSVSSPLLDSPHSSNTGAASVTTSQIFSDETETLPLLLDRNGAEVAVLAVPVSDDDDSVDTLSVIIEPQPLRASLLLNPDPEQSTESVPAAALGEDIAIATSLDTADSPDIPDTPTGPRPDEPGATFRPRYSVRSASSANPDASPSTVEGRPRRESKLWLQRSPKPSVQSLPLDSPTRKGYFSGVVNVAPDERRRSRGSLLEESIFNIPLSTDSVVVVGMDDPPQNMNIIRKFSSLTHIRRRSTVPSTSSTERPLTMHGDEIEAPSGVESVEGADADKKPSSRRLSKAISWMVTDADSGPTYTLNPEDMVSGDGEADADARGGRSSKTSSTGSPVRALFTNLVASASASSLLSFSERGRRLSTSSASTSIKSGSVNVDSRIGAVNTSSDIRFPSSSPSISPSSAPAPAPAPAVIITPIHSPILSILSLPLNNLSDRSETQTQTPPQGHSALMTLSDSTSSSESCSTIPPTSISAGIHQRLLVASSSSPNLARRHSNSTAPAPIGPRPPKRSGSQRTIPTSTSSSSSNESIPPPPPSQVHSPTPTPQRPLPVPSLASTPVSMSVSKPIPQPEPQSQPEPELVGIDDDDDDHGVPLGYEGLEAEGLEVEGLGEDGEGVENLITPFPIPRSRNNTNNSNNANNTNSSNKSDSSSGPSGPSGSHSRPQSQSHPNKTLSSRASFSPLRKLAIDEVRHGHGTTTDVPRVAARPKTATGAGGKHSFGNGSPGQMTKTMTNLKWKFWGGGGSRPVSMTVDLTREI</sequence>
<feature type="compositionally biased region" description="Polar residues" evidence="1">
    <location>
        <begin position="1236"/>
        <end position="1249"/>
    </location>
</feature>
<feature type="compositionally biased region" description="Basic and acidic residues" evidence="1">
    <location>
        <begin position="1222"/>
        <end position="1235"/>
    </location>
</feature>
<feature type="region of interest" description="Disordered" evidence="1">
    <location>
        <begin position="1120"/>
        <end position="1145"/>
    </location>
</feature>
<feature type="region of interest" description="Disordered" evidence="1">
    <location>
        <begin position="780"/>
        <end position="823"/>
    </location>
</feature>
<feature type="compositionally biased region" description="Low complexity" evidence="1">
    <location>
        <begin position="1652"/>
        <end position="1662"/>
    </location>
</feature>
<feature type="region of interest" description="Disordered" evidence="1">
    <location>
        <begin position="1646"/>
        <end position="1667"/>
    </location>
</feature>
<feature type="compositionally biased region" description="Basic and acidic residues" evidence="1">
    <location>
        <begin position="786"/>
        <end position="797"/>
    </location>
</feature>
<feature type="compositionally biased region" description="Polar residues" evidence="1">
    <location>
        <begin position="1120"/>
        <end position="1142"/>
    </location>
</feature>
<feature type="compositionally biased region" description="Acidic residues" evidence="1">
    <location>
        <begin position="1858"/>
        <end position="1874"/>
    </location>
</feature>
<feature type="compositionally biased region" description="Pro residues" evidence="1">
    <location>
        <begin position="1789"/>
        <end position="1810"/>
    </location>
</feature>
<accession>A0AA38PM39</accession>
<feature type="region of interest" description="Disordered" evidence="1">
    <location>
        <begin position="1744"/>
        <end position="1940"/>
    </location>
</feature>
<feature type="compositionally biased region" description="Low complexity" evidence="1">
    <location>
        <begin position="1503"/>
        <end position="1512"/>
    </location>
</feature>
<feature type="compositionally biased region" description="Low complexity" evidence="1">
    <location>
        <begin position="459"/>
        <end position="470"/>
    </location>
</feature>
<feature type="compositionally biased region" description="Low complexity" evidence="1">
    <location>
        <begin position="1258"/>
        <end position="1273"/>
    </location>
</feature>
<feature type="compositionally biased region" description="Low complexity" evidence="1">
    <location>
        <begin position="1777"/>
        <end position="1788"/>
    </location>
</feature>
<feature type="region of interest" description="Disordered" evidence="1">
    <location>
        <begin position="1694"/>
        <end position="1730"/>
    </location>
</feature>
<feature type="compositionally biased region" description="Polar residues" evidence="1">
    <location>
        <begin position="334"/>
        <end position="344"/>
    </location>
</feature>
<feature type="compositionally biased region" description="Low complexity" evidence="1">
    <location>
        <begin position="801"/>
        <end position="812"/>
    </location>
</feature>
<comment type="caution">
    <text evidence="2">The sequence shown here is derived from an EMBL/GenBank/DDBJ whole genome shotgun (WGS) entry which is preliminary data.</text>
</comment>
<dbReference type="EMBL" id="MU805940">
    <property type="protein sequence ID" value="KAJ3845216.1"/>
    <property type="molecule type" value="Genomic_DNA"/>
</dbReference>
<evidence type="ECO:0000313" key="2">
    <source>
        <dbReference type="EMBL" id="KAJ3845216.1"/>
    </source>
</evidence>
<proteinExistence type="predicted"/>
<feature type="region of interest" description="Disordered" evidence="1">
    <location>
        <begin position="1217"/>
        <end position="1283"/>
    </location>
</feature>
<evidence type="ECO:0000313" key="3">
    <source>
        <dbReference type="Proteomes" id="UP001163846"/>
    </source>
</evidence>
<protein>
    <submittedName>
        <fullName evidence="2">Uncharacterized protein</fullName>
    </submittedName>
</protein>
<gene>
    <name evidence="2" type="ORF">F5878DRAFT_359192</name>
</gene>